<dbReference type="EC" id="2.8.1.10" evidence="3 8"/>
<dbReference type="AlphaFoldDB" id="A0A450Y6H8"/>
<keyword evidence="4 8" id="KW-0808">Transferase</keyword>
<dbReference type="SUPFAM" id="SSF110399">
    <property type="entry name" value="ThiG-like"/>
    <property type="match status" value="1"/>
</dbReference>
<evidence type="ECO:0000256" key="4">
    <source>
        <dbReference type="ARBA" id="ARBA00022679"/>
    </source>
</evidence>
<feature type="binding site" evidence="8">
    <location>
        <begin position="205"/>
        <end position="206"/>
    </location>
    <ligand>
        <name>1-deoxy-D-xylulose 5-phosphate</name>
        <dbReference type="ChEBI" id="CHEBI:57792"/>
    </ligand>
</feature>
<dbReference type="EMBL" id="CAADFR010000010">
    <property type="protein sequence ID" value="VFK37126.1"/>
    <property type="molecule type" value="Genomic_DNA"/>
</dbReference>
<dbReference type="UniPathway" id="UPA00060"/>
<keyword evidence="8" id="KW-0963">Cytoplasm</keyword>
<dbReference type="Gene3D" id="3.20.20.70">
    <property type="entry name" value="Aldolase class I"/>
    <property type="match status" value="1"/>
</dbReference>
<dbReference type="InterPro" id="IPR008867">
    <property type="entry name" value="ThiG"/>
</dbReference>
<dbReference type="InterPro" id="IPR013785">
    <property type="entry name" value="Aldolase_TIM"/>
</dbReference>
<dbReference type="CDD" id="cd04728">
    <property type="entry name" value="ThiG"/>
    <property type="match status" value="1"/>
</dbReference>
<feature type="active site" description="Schiff-base intermediate with DXP" evidence="8">
    <location>
        <position position="118"/>
    </location>
</feature>
<gene>
    <name evidence="8" type="primary">thiG</name>
    <name evidence="11" type="ORF">BECKSD772E_GA0070983_101046</name>
    <name evidence="10" type="ORF">BECKSD772F_GA0070984_101048</name>
</gene>
<keyword evidence="6 8" id="KW-0704">Schiff base</keyword>
<comment type="function">
    <text evidence="1 8">Catalyzes the rearrangement of 1-deoxy-D-xylulose 5-phosphate (DXP) to produce the thiazole phosphate moiety of thiamine. Sulfur is provided by the thiocarboxylate moiety of the carrier protein ThiS. In vitro, sulfur can be provided by H(2)S.</text>
</comment>
<feature type="domain" description="Thiazole synthase ThiG" evidence="9">
    <location>
        <begin position="24"/>
        <end position="270"/>
    </location>
</feature>
<comment type="pathway">
    <text evidence="2 8">Cofactor biosynthesis; thiamine diphosphate biosynthesis.</text>
</comment>
<feature type="binding site" evidence="8">
    <location>
        <position position="179"/>
    </location>
    <ligand>
        <name>1-deoxy-D-xylulose 5-phosphate</name>
        <dbReference type="ChEBI" id="CHEBI:57792"/>
    </ligand>
</feature>
<name>A0A450Y6H8_9GAMM</name>
<dbReference type="GO" id="GO:0009229">
    <property type="term" value="P:thiamine diphosphate biosynthetic process"/>
    <property type="evidence" value="ECO:0007669"/>
    <property type="project" value="UniProtKB-UniRule"/>
</dbReference>
<feature type="binding site" evidence="8">
    <location>
        <begin position="227"/>
        <end position="228"/>
    </location>
    <ligand>
        <name>1-deoxy-D-xylulose 5-phosphate</name>
        <dbReference type="ChEBI" id="CHEBI:57792"/>
    </ligand>
</feature>
<reference evidence="10" key="1">
    <citation type="submission" date="2019-02" db="EMBL/GenBank/DDBJ databases">
        <authorList>
            <person name="Gruber-Vodicka R. H."/>
            <person name="Seah K. B. B."/>
        </authorList>
    </citation>
    <scope>NUCLEOTIDE SEQUENCE</scope>
    <source>
        <strain evidence="11">BECK_S1320</strain>
        <strain evidence="10">BECK_S1321</strain>
    </source>
</reference>
<protein>
    <recommendedName>
        <fullName evidence="3 8">Thiazole synthase</fullName>
        <ecNumber evidence="3 8">2.8.1.10</ecNumber>
    </recommendedName>
</protein>
<evidence type="ECO:0000313" key="11">
    <source>
        <dbReference type="EMBL" id="VFK41235.1"/>
    </source>
</evidence>
<sequence length="276" mass="29557">MTDRTNDSAFTSEENVAANDELVIAGVSYRSRLLVGTGKYKDFQETRRAVDASGAEIVTVAIRRTNIGSDPNEPNLLEVIPPDEYTILPNTAGCYDVKSAVRTCLLARELLDGHDLVKLEVLGDEKTLFPDVIQTLKAAEELVRDGFKIMVYTNDDPITAKRFEEIGCVAVMPLAAPIGSGLGIRNPHNIRTIVENARVPILVDAGVGTASDAAIAMELGCDGVLMNTGIAAASDPILMASAMKKAIEAGREAFLAGRMPRKRFASASSPIDGTFF</sequence>
<evidence type="ECO:0000256" key="8">
    <source>
        <dbReference type="HAMAP-Rule" id="MF_00443"/>
    </source>
</evidence>
<dbReference type="GO" id="GO:0005737">
    <property type="term" value="C:cytoplasm"/>
    <property type="evidence" value="ECO:0007669"/>
    <property type="project" value="UniProtKB-SubCell"/>
</dbReference>
<keyword evidence="5 8" id="KW-0784">Thiamine biosynthesis</keyword>
<evidence type="ECO:0000256" key="6">
    <source>
        <dbReference type="ARBA" id="ARBA00023270"/>
    </source>
</evidence>
<comment type="subunit">
    <text evidence="8">Homotetramer. Forms heterodimers with either ThiH or ThiS.</text>
</comment>
<dbReference type="InterPro" id="IPR033983">
    <property type="entry name" value="Thiazole_synthase_ThiG"/>
</dbReference>
<evidence type="ECO:0000313" key="10">
    <source>
        <dbReference type="EMBL" id="VFK37126.1"/>
    </source>
</evidence>
<accession>A0A450Y6H8</accession>
<dbReference type="EMBL" id="CAADFU010000010">
    <property type="protein sequence ID" value="VFK41235.1"/>
    <property type="molecule type" value="Genomic_DNA"/>
</dbReference>
<comment type="similarity">
    <text evidence="8">Belongs to the ThiG family.</text>
</comment>
<evidence type="ECO:0000259" key="9">
    <source>
        <dbReference type="Pfam" id="PF05690"/>
    </source>
</evidence>
<organism evidence="10">
    <name type="scientific">Candidatus Kentrum sp. SD</name>
    <dbReference type="NCBI Taxonomy" id="2126332"/>
    <lineage>
        <taxon>Bacteria</taxon>
        <taxon>Pseudomonadati</taxon>
        <taxon>Pseudomonadota</taxon>
        <taxon>Gammaproteobacteria</taxon>
        <taxon>Candidatus Kentrum</taxon>
    </lineage>
</organism>
<evidence type="ECO:0000256" key="7">
    <source>
        <dbReference type="ARBA" id="ARBA00049897"/>
    </source>
</evidence>
<dbReference type="HAMAP" id="MF_00443">
    <property type="entry name" value="ThiG"/>
    <property type="match status" value="1"/>
</dbReference>
<dbReference type="PANTHER" id="PTHR34266">
    <property type="entry name" value="THIAZOLE SYNTHASE"/>
    <property type="match status" value="1"/>
</dbReference>
<evidence type="ECO:0000256" key="1">
    <source>
        <dbReference type="ARBA" id="ARBA00002834"/>
    </source>
</evidence>
<comment type="subcellular location">
    <subcellularLocation>
        <location evidence="8">Cytoplasm</location>
    </subcellularLocation>
</comment>
<comment type="catalytic activity">
    <reaction evidence="7 8">
        <text>[ThiS sulfur-carrier protein]-C-terminal-Gly-aminoethanethioate + 2-iminoacetate + 1-deoxy-D-xylulose 5-phosphate = [ThiS sulfur-carrier protein]-C-terminal Gly-Gly + 2-[(2R,5Z)-2-carboxy-4-methylthiazol-5(2H)-ylidene]ethyl phosphate + 2 H2O + H(+)</text>
        <dbReference type="Rhea" id="RHEA:26297"/>
        <dbReference type="Rhea" id="RHEA-COMP:12909"/>
        <dbReference type="Rhea" id="RHEA-COMP:19908"/>
        <dbReference type="ChEBI" id="CHEBI:15377"/>
        <dbReference type="ChEBI" id="CHEBI:15378"/>
        <dbReference type="ChEBI" id="CHEBI:57792"/>
        <dbReference type="ChEBI" id="CHEBI:62899"/>
        <dbReference type="ChEBI" id="CHEBI:77846"/>
        <dbReference type="ChEBI" id="CHEBI:90778"/>
        <dbReference type="ChEBI" id="CHEBI:232372"/>
        <dbReference type="EC" id="2.8.1.10"/>
    </reaction>
</comment>
<proteinExistence type="inferred from homology"/>
<dbReference type="PANTHER" id="PTHR34266:SF2">
    <property type="entry name" value="THIAZOLE SYNTHASE"/>
    <property type="match status" value="1"/>
</dbReference>
<evidence type="ECO:0000256" key="5">
    <source>
        <dbReference type="ARBA" id="ARBA00022977"/>
    </source>
</evidence>
<dbReference type="GO" id="GO:1990107">
    <property type="term" value="F:thiazole synthase activity"/>
    <property type="evidence" value="ECO:0007669"/>
    <property type="project" value="UniProtKB-EC"/>
</dbReference>
<dbReference type="Pfam" id="PF05690">
    <property type="entry name" value="ThiG"/>
    <property type="match status" value="1"/>
</dbReference>
<evidence type="ECO:0000256" key="2">
    <source>
        <dbReference type="ARBA" id="ARBA00004948"/>
    </source>
</evidence>
<evidence type="ECO:0000256" key="3">
    <source>
        <dbReference type="ARBA" id="ARBA00011960"/>
    </source>
</evidence>